<gene>
    <name evidence="1" type="ORF">PPRIM_AZ9-3.1.T0120182</name>
</gene>
<evidence type="ECO:0000313" key="1">
    <source>
        <dbReference type="EMBL" id="CAD8047871.1"/>
    </source>
</evidence>
<reference evidence="1" key="1">
    <citation type="submission" date="2021-01" db="EMBL/GenBank/DDBJ databases">
        <authorList>
            <consortium name="Genoscope - CEA"/>
            <person name="William W."/>
        </authorList>
    </citation>
    <scope>NUCLEOTIDE SEQUENCE</scope>
</reference>
<protein>
    <submittedName>
        <fullName evidence="1">Uncharacterized protein</fullName>
    </submittedName>
</protein>
<proteinExistence type="predicted"/>
<comment type="caution">
    <text evidence="1">The sequence shown here is derived from an EMBL/GenBank/DDBJ whole genome shotgun (WGS) entry which is preliminary data.</text>
</comment>
<dbReference type="Proteomes" id="UP000688137">
    <property type="component" value="Unassembled WGS sequence"/>
</dbReference>
<organism evidence="1 2">
    <name type="scientific">Paramecium primaurelia</name>
    <dbReference type="NCBI Taxonomy" id="5886"/>
    <lineage>
        <taxon>Eukaryota</taxon>
        <taxon>Sar</taxon>
        <taxon>Alveolata</taxon>
        <taxon>Ciliophora</taxon>
        <taxon>Intramacronucleata</taxon>
        <taxon>Oligohymenophorea</taxon>
        <taxon>Peniculida</taxon>
        <taxon>Parameciidae</taxon>
        <taxon>Paramecium</taxon>
    </lineage>
</organism>
<accession>A0A8S1K4R6</accession>
<evidence type="ECO:0000313" key="2">
    <source>
        <dbReference type="Proteomes" id="UP000688137"/>
    </source>
</evidence>
<dbReference type="EMBL" id="CAJJDM010000009">
    <property type="protein sequence ID" value="CAD8047871.1"/>
    <property type="molecule type" value="Genomic_DNA"/>
</dbReference>
<dbReference type="AlphaFoldDB" id="A0A8S1K4R6"/>
<sequence>MKECKQVNKKFKFQARNVEKIRILKRDEGFGDRALLENVPTALTALNKRKEKFNIHQIPCLRRLFIQIIRTFSLYFQYVEQFQKNFILTVDRLPKRSFYLIQYGDILIEKFDKYIKQLRDNCLEKKQFQMKMVVVNITQLFYLMKLMLRSFKKHEFLKSFQKNVLKKKFIQKNILSINMESLFGIGKPKFIAVKQFIYIKNNPIKINSKYYEDKVKI</sequence>
<keyword evidence="2" id="KW-1185">Reference proteome</keyword>
<name>A0A8S1K4R6_PARPR</name>